<dbReference type="Proteomes" id="UP000695022">
    <property type="component" value="Unplaced"/>
</dbReference>
<accession>A0ABM1DXE0</accession>
<feature type="domain" description="GATOR1 complex protein NPRL3 C-terminal HTH" evidence="4">
    <location>
        <begin position="520"/>
        <end position="581"/>
    </location>
</feature>
<keyword evidence="2" id="KW-0732">Signal</keyword>
<evidence type="ECO:0000313" key="5">
    <source>
        <dbReference type="Proteomes" id="UP000695022"/>
    </source>
</evidence>
<dbReference type="InterPro" id="IPR005365">
    <property type="entry name" value="Npr3"/>
</dbReference>
<keyword evidence="5" id="KW-1185">Reference proteome</keyword>
<dbReference type="PANTHER" id="PTHR13153:SF5">
    <property type="entry name" value="GATOR COMPLEX PROTEIN NPRL3"/>
    <property type="match status" value="1"/>
</dbReference>
<sequence length="596" mass="66622">MDDQTSSPVAIILVSSGSRGDKLLFRYPYIGPQTAENTVKKSVQNPYAVRLADDQQVEKKRPGSCLSKGHLFGFTDDLLAAILATKSELCGQKFELKINDLRFIGHPTLMHYGSKGQVSPKSEGPSMILFNIVFALKAAASISVIQCYHDFSKRLAIALRHEEHRCGYLSHEAKVMLGVVDEVAALPEADFDSQSPFSLMLNKSELARDLKHVYLSLCSNGDVRINVNHWIEVSFCLPHKAHCQSRLLDHMVIKPEQINKCLEVLRPYHAMLLLDDANKLIAELSPDMSPALIRVFRVTTPLKSLRDLGADADLTLRQVFYLVSHLVYWAKATIIYPLCETNVYVLSPNASLQVNATLASRFVEHFPGMSLHAVMEDFSLPTQLREQGNPLGLPHQQVQQVQTVVWMLQHRLLVQLHTYVFLVPTSGPSSLLIKSRSTDTVGHGSQEELQEADSRRISGLSNFSDTDSVASEYGSPQGSFVASYSGLESDMANMKAGLSVDLDEGRLPTRLKELLPDELSSEEKEAILSVPAARSPEDFKMFARLCPYFQGCHHLEEIMYCENVRRSTLLTLLDKFRSVLVTCQHEDRVTTVFHNL</sequence>
<feature type="region of interest" description="Disordered" evidence="3">
    <location>
        <begin position="434"/>
        <end position="453"/>
    </location>
</feature>
<evidence type="ECO:0000313" key="6">
    <source>
        <dbReference type="RefSeq" id="XP_014664611.1"/>
    </source>
</evidence>
<protein>
    <recommendedName>
        <fullName evidence="2">GATOR complex protein NPRL3</fullName>
    </recommendedName>
    <alternativeName>
        <fullName evidence="2">Nitrogen permease regulator 3-like protein</fullName>
    </alternativeName>
</protein>
<proteinExistence type="inferred from homology"/>
<evidence type="ECO:0000259" key="4">
    <source>
        <dbReference type="Pfam" id="PF24064"/>
    </source>
</evidence>
<dbReference type="RefSeq" id="XP_014664611.1">
    <property type="nucleotide sequence ID" value="XM_014809125.1"/>
</dbReference>
<keyword evidence="2" id="KW-0458">Lysosome</keyword>
<dbReference type="GeneID" id="106806941"/>
<evidence type="ECO:0000256" key="1">
    <source>
        <dbReference type="ARBA" id="ARBA00010546"/>
    </source>
</evidence>
<organism evidence="5 6">
    <name type="scientific">Priapulus caudatus</name>
    <name type="common">Priapulid worm</name>
    <dbReference type="NCBI Taxonomy" id="37621"/>
    <lineage>
        <taxon>Eukaryota</taxon>
        <taxon>Metazoa</taxon>
        <taxon>Ecdysozoa</taxon>
        <taxon>Scalidophora</taxon>
        <taxon>Priapulida</taxon>
        <taxon>Priapulimorpha</taxon>
        <taxon>Priapulimorphida</taxon>
        <taxon>Priapulidae</taxon>
        <taxon>Priapulus</taxon>
    </lineage>
</organism>
<comment type="similarity">
    <text evidence="1 2">Belongs to the NPR3 family.</text>
</comment>
<dbReference type="InterPro" id="IPR056603">
    <property type="entry name" value="HTH_NPRL3"/>
</dbReference>
<reference evidence="6" key="1">
    <citation type="submission" date="2025-08" db="UniProtKB">
        <authorList>
            <consortium name="RefSeq"/>
        </authorList>
    </citation>
    <scope>IDENTIFICATION</scope>
</reference>
<dbReference type="Pfam" id="PF03666">
    <property type="entry name" value="NPR3"/>
    <property type="match status" value="2"/>
</dbReference>
<name>A0ABM1DXE0_PRICU</name>
<comment type="function">
    <text evidence="2">As a component of the GATOR1 complex functions as an inhibitor of the amino acid-sensing branch of the TORC1 pathway.</text>
</comment>
<evidence type="ECO:0000256" key="2">
    <source>
        <dbReference type="RuleBase" id="RU368069"/>
    </source>
</evidence>
<dbReference type="Pfam" id="PF24064">
    <property type="entry name" value="HTH_NPRL3"/>
    <property type="match status" value="1"/>
</dbReference>
<gene>
    <name evidence="6" type="primary">LOC106806941</name>
</gene>
<comment type="subcellular location">
    <subcellularLocation>
        <location evidence="2">Lysosome</location>
    </subcellularLocation>
</comment>
<evidence type="ECO:0000256" key="3">
    <source>
        <dbReference type="SAM" id="MobiDB-lite"/>
    </source>
</evidence>
<dbReference type="PANTHER" id="PTHR13153">
    <property type="entry name" value="CGTHBA PROTEIN -14 GENE PROTEIN"/>
    <property type="match status" value="1"/>
</dbReference>